<dbReference type="eggNOG" id="COG2188">
    <property type="taxonomic scope" value="Bacteria"/>
</dbReference>
<dbReference type="GO" id="GO:0003700">
    <property type="term" value="F:DNA-binding transcription factor activity"/>
    <property type="evidence" value="ECO:0007669"/>
    <property type="project" value="InterPro"/>
</dbReference>
<evidence type="ECO:0000313" key="6">
    <source>
        <dbReference type="Proteomes" id="UP000003240"/>
    </source>
</evidence>
<evidence type="ECO:0000259" key="4">
    <source>
        <dbReference type="PROSITE" id="PS50949"/>
    </source>
</evidence>
<protein>
    <submittedName>
        <fullName evidence="5">GntR family transcriptional regulator</fullName>
    </submittedName>
</protein>
<dbReference type="InterPro" id="IPR011663">
    <property type="entry name" value="UTRA"/>
</dbReference>
<dbReference type="AlphaFoldDB" id="F7NLR0"/>
<dbReference type="SMART" id="SM00345">
    <property type="entry name" value="HTH_GNTR"/>
    <property type="match status" value="1"/>
</dbReference>
<dbReference type="SUPFAM" id="SSF46785">
    <property type="entry name" value="Winged helix' DNA-binding domain"/>
    <property type="match status" value="1"/>
</dbReference>
<dbReference type="Proteomes" id="UP000003240">
    <property type="component" value="Unassembled WGS sequence"/>
</dbReference>
<reference evidence="5 6" key="1">
    <citation type="journal article" date="2011" name="EMBO J.">
        <title>Structural diversity of bacterial flagellar motors.</title>
        <authorList>
            <person name="Chen S."/>
            <person name="Beeby M."/>
            <person name="Murphy G.E."/>
            <person name="Leadbetter J.R."/>
            <person name="Hendrixson D.R."/>
            <person name="Briegel A."/>
            <person name="Li Z."/>
            <person name="Shi J."/>
            <person name="Tocheva E.I."/>
            <person name="Muller A."/>
            <person name="Dobro M.J."/>
            <person name="Jensen G.J."/>
        </authorList>
    </citation>
    <scope>NUCLEOTIDE SEQUENCE [LARGE SCALE GENOMIC DNA]</scope>
    <source>
        <strain evidence="5 6">DSM 6540</strain>
    </source>
</reference>
<dbReference type="InterPro" id="IPR036390">
    <property type="entry name" value="WH_DNA-bd_sf"/>
</dbReference>
<dbReference type="PANTHER" id="PTHR44846:SF1">
    <property type="entry name" value="MANNOSYL-D-GLYCERATE TRANSPORT_METABOLISM SYSTEM REPRESSOR MNGR-RELATED"/>
    <property type="match status" value="1"/>
</dbReference>
<dbReference type="CDD" id="cd07377">
    <property type="entry name" value="WHTH_GntR"/>
    <property type="match status" value="1"/>
</dbReference>
<dbReference type="SMART" id="SM00866">
    <property type="entry name" value="UTRA"/>
    <property type="match status" value="1"/>
</dbReference>
<dbReference type="PROSITE" id="PS50949">
    <property type="entry name" value="HTH_GNTR"/>
    <property type="match status" value="1"/>
</dbReference>
<dbReference type="Gene3D" id="1.10.10.10">
    <property type="entry name" value="Winged helix-like DNA-binding domain superfamily/Winged helix DNA-binding domain"/>
    <property type="match status" value="1"/>
</dbReference>
<dbReference type="SUPFAM" id="SSF64288">
    <property type="entry name" value="Chorismate lyase-like"/>
    <property type="match status" value="1"/>
</dbReference>
<feature type="domain" description="HTH gntR-type" evidence="4">
    <location>
        <begin position="6"/>
        <end position="74"/>
    </location>
</feature>
<dbReference type="GO" id="GO:0045892">
    <property type="term" value="P:negative regulation of DNA-templated transcription"/>
    <property type="evidence" value="ECO:0007669"/>
    <property type="project" value="TreeGrafter"/>
</dbReference>
<comment type="caution">
    <text evidence="5">The sequence shown here is derived from an EMBL/GenBank/DDBJ whole genome shotgun (WGS) entry which is preliminary data.</text>
</comment>
<evidence type="ECO:0000256" key="3">
    <source>
        <dbReference type="ARBA" id="ARBA00023163"/>
    </source>
</evidence>
<dbReference type="InterPro" id="IPR036388">
    <property type="entry name" value="WH-like_DNA-bd_sf"/>
</dbReference>
<dbReference type="Pfam" id="PF00392">
    <property type="entry name" value="GntR"/>
    <property type="match status" value="1"/>
</dbReference>
<keyword evidence="2" id="KW-0238">DNA-binding</keyword>
<dbReference type="Pfam" id="PF07702">
    <property type="entry name" value="UTRA"/>
    <property type="match status" value="1"/>
</dbReference>
<sequence>MSARMTAIYYRVAEDLKEKIMTGKLLPGEMAPSESQLVEAYGISRMTVRQGIGLLVDGGYLYSVPGKGYYVAAPNLDKIIIDASQDRFFGQKMKVTLKKVDVVTADDTLAAKMETRAGEIILRMQLTLNSREGPVALDCRYLPYRKGEPLLENELQYADFPHIAARHSKVVLARSQFTIGAVLLAVEEAKALETEPGTAALCIEQLLFDRGGKPLGWSRMVCRSDRYVMTGVAYPYAERV</sequence>
<evidence type="ECO:0000256" key="2">
    <source>
        <dbReference type="ARBA" id="ARBA00023125"/>
    </source>
</evidence>
<keyword evidence="1" id="KW-0805">Transcription regulation</keyword>
<accession>F7NLR0</accession>
<dbReference type="Gene3D" id="3.40.1410.10">
    <property type="entry name" value="Chorismate lyase-like"/>
    <property type="match status" value="1"/>
</dbReference>
<dbReference type="GO" id="GO:0003677">
    <property type="term" value="F:DNA binding"/>
    <property type="evidence" value="ECO:0007669"/>
    <property type="project" value="UniProtKB-KW"/>
</dbReference>
<gene>
    <name evidence="5" type="ORF">ALO_15172</name>
</gene>
<dbReference type="PANTHER" id="PTHR44846">
    <property type="entry name" value="MANNOSYL-D-GLYCERATE TRANSPORT/METABOLISM SYSTEM REPRESSOR MNGR-RELATED"/>
    <property type="match status" value="1"/>
</dbReference>
<proteinExistence type="predicted"/>
<dbReference type="InterPro" id="IPR028978">
    <property type="entry name" value="Chorismate_lyase_/UTRA_dom_sf"/>
</dbReference>
<dbReference type="InterPro" id="IPR000524">
    <property type="entry name" value="Tscrpt_reg_HTH_GntR"/>
</dbReference>
<dbReference type="STRING" id="1009370.ALO_15172"/>
<keyword evidence="3" id="KW-0804">Transcription</keyword>
<dbReference type="RefSeq" id="WP_004097084.1">
    <property type="nucleotide sequence ID" value="NZ_AFGF01000144.1"/>
</dbReference>
<organism evidence="5 6">
    <name type="scientific">Acetonema longum DSM 6540</name>
    <dbReference type="NCBI Taxonomy" id="1009370"/>
    <lineage>
        <taxon>Bacteria</taxon>
        <taxon>Bacillati</taxon>
        <taxon>Bacillota</taxon>
        <taxon>Negativicutes</taxon>
        <taxon>Acetonemataceae</taxon>
        <taxon>Acetonema</taxon>
    </lineage>
</organism>
<dbReference type="EMBL" id="AFGF01000144">
    <property type="protein sequence ID" value="EGO63001.1"/>
    <property type="molecule type" value="Genomic_DNA"/>
</dbReference>
<keyword evidence="6" id="KW-1185">Reference proteome</keyword>
<name>F7NLR0_9FIRM</name>
<dbReference type="PRINTS" id="PR00035">
    <property type="entry name" value="HTHGNTR"/>
</dbReference>
<dbReference type="InterPro" id="IPR050679">
    <property type="entry name" value="Bact_HTH_transcr_reg"/>
</dbReference>
<evidence type="ECO:0000256" key="1">
    <source>
        <dbReference type="ARBA" id="ARBA00023015"/>
    </source>
</evidence>
<evidence type="ECO:0000313" key="5">
    <source>
        <dbReference type="EMBL" id="EGO63001.1"/>
    </source>
</evidence>